<sequence>MWFIQPKQDYVALMPWKHADEPAVMSWQIRARDYNTFVANLALIPMGLVCLGGAYMASLFAQTLLGSFLLGWGMFLFGILIAMSITHQTTIIIYRFTEASAEVCSWKPQIDSVKPVLKWVSIILLPIVGVVILMDPGLAITSIGPLGIGLMAWMMGSSDEYQKMQRNSRHDEMEWKKTEIIRVWRKRNIISLTYQWKPYSKNSRYRPLTHLVYCYGDELEKRIQFFRKHLPDAKYEEGKINI</sequence>
<feature type="transmembrane region" description="Helical" evidence="1">
    <location>
        <begin position="64"/>
        <end position="85"/>
    </location>
</feature>
<comment type="caution">
    <text evidence="2">The sequence shown here is derived from an EMBL/GenBank/DDBJ whole genome shotgun (WGS) entry which is preliminary data.</text>
</comment>
<keyword evidence="1" id="KW-0812">Transmembrane</keyword>
<organism evidence="2 3">
    <name type="scientific">Billgrantia antri</name>
    <dbReference type="NCBI Taxonomy" id="2846777"/>
    <lineage>
        <taxon>Bacteria</taxon>
        <taxon>Pseudomonadati</taxon>
        <taxon>Pseudomonadota</taxon>
        <taxon>Gammaproteobacteria</taxon>
        <taxon>Oceanospirillales</taxon>
        <taxon>Halomonadaceae</taxon>
        <taxon>Billgrantia</taxon>
    </lineage>
</organism>
<evidence type="ECO:0000313" key="2">
    <source>
        <dbReference type="EMBL" id="MBW6392597.1"/>
    </source>
</evidence>
<protein>
    <submittedName>
        <fullName evidence="2">Uncharacterized protein</fullName>
    </submittedName>
</protein>
<feature type="transmembrane region" description="Helical" evidence="1">
    <location>
        <begin position="139"/>
        <end position="156"/>
    </location>
</feature>
<dbReference type="RefSeq" id="WP_219792991.1">
    <property type="nucleotide sequence ID" value="NZ_JAHYCA010000006.1"/>
</dbReference>
<keyword evidence="1" id="KW-1133">Transmembrane helix</keyword>
<feature type="transmembrane region" description="Helical" evidence="1">
    <location>
        <begin position="37"/>
        <end position="58"/>
    </location>
</feature>
<feature type="transmembrane region" description="Helical" evidence="1">
    <location>
        <begin position="116"/>
        <end position="133"/>
    </location>
</feature>
<reference evidence="2 3" key="1">
    <citation type="submission" date="2021-07" db="EMBL/GenBank/DDBJ databases">
        <authorList>
            <person name="So Y."/>
        </authorList>
    </citation>
    <scope>NUCLEOTIDE SEQUENCE [LARGE SCALE GENOMIC DNA]</scope>
    <source>
        <strain evidence="2 3">Y3S6</strain>
    </source>
</reference>
<evidence type="ECO:0000313" key="3">
    <source>
        <dbReference type="Proteomes" id="UP000769617"/>
    </source>
</evidence>
<dbReference type="Proteomes" id="UP000769617">
    <property type="component" value="Unassembled WGS sequence"/>
</dbReference>
<evidence type="ECO:0000256" key="1">
    <source>
        <dbReference type="SAM" id="Phobius"/>
    </source>
</evidence>
<dbReference type="EMBL" id="JAHYCA010000006">
    <property type="protein sequence ID" value="MBW6392597.1"/>
    <property type="molecule type" value="Genomic_DNA"/>
</dbReference>
<name>A0ABS6ZT25_9GAMM</name>
<keyword evidence="1" id="KW-0472">Membrane</keyword>
<keyword evidence="3" id="KW-1185">Reference proteome</keyword>
<gene>
    <name evidence="2" type="ORF">KPL81_15695</name>
</gene>
<proteinExistence type="predicted"/>
<accession>A0ABS6ZT25</accession>